<dbReference type="EMBL" id="CAMPGE010018667">
    <property type="protein sequence ID" value="CAI2377063.1"/>
    <property type="molecule type" value="Genomic_DNA"/>
</dbReference>
<feature type="domain" description="FYVE-type" evidence="6">
    <location>
        <begin position="76"/>
        <end position="131"/>
    </location>
</feature>
<comment type="caution">
    <text evidence="7">The sequence shown here is derived from an EMBL/GenBank/DDBJ whole genome shotgun (WGS) entry which is preliminary data.</text>
</comment>
<dbReference type="GO" id="GO:0008270">
    <property type="term" value="F:zinc ion binding"/>
    <property type="evidence" value="ECO:0007669"/>
    <property type="project" value="UniProtKB-KW"/>
</dbReference>
<dbReference type="InterPro" id="IPR017455">
    <property type="entry name" value="Znf_FYVE-rel"/>
</dbReference>
<evidence type="ECO:0000256" key="4">
    <source>
        <dbReference type="PROSITE-ProRule" id="PRU00091"/>
    </source>
</evidence>
<dbReference type="InterPro" id="IPR000306">
    <property type="entry name" value="Znf_FYVE"/>
</dbReference>
<dbReference type="Gene3D" id="3.30.40.10">
    <property type="entry name" value="Zinc/RING finger domain, C3HC4 (zinc finger)"/>
    <property type="match status" value="1"/>
</dbReference>
<name>A0AAD2D262_EUPCR</name>
<organism evidence="7 8">
    <name type="scientific">Euplotes crassus</name>
    <dbReference type="NCBI Taxonomy" id="5936"/>
    <lineage>
        <taxon>Eukaryota</taxon>
        <taxon>Sar</taxon>
        <taxon>Alveolata</taxon>
        <taxon>Ciliophora</taxon>
        <taxon>Intramacronucleata</taxon>
        <taxon>Spirotrichea</taxon>
        <taxon>Hypotrichia</taxon>
        <taxon>Euplotida</taxon>
        <taxon>Euplotidae</taxon>
        <taxon>Moneuplotes</taxon>
    </lineage>
</organism>
<dbReference type="InterPro" id="IPR013083">
    <property type="entry name" value="Znf_RING/FYVE/PHD"/>
</dbReference>
<feature type="coiled-coil region" evidence="5">
    <location>
        <begin position="155"/>
        <end position="182"/>
    </location>
</feature>
<evidence type="ECO:0000313" key="8">
    <source>
        <dbReference type="Proteomes" id="UP001295684"/>
    </source>
</evidence>
<evidence type="ECO:0000256" key="3">
    <source>
        <dbReference type="ARBA" id="ARBA00022833"/>
    </source>
</evidence>
<protein>
    <recommendedName>
        <fullName evidence="6">FYVE-type domain-containing protein</fullName>
    </recommendedName>
</protein>
<reference evidence="7" key="1">
    <citation type="submission" date="2023-07" db="EMBL/GenBank/DDBJ databases">
        <authorList>
            <consortium name="AG Swart"/>
            <person name="Singh M."/>
            <person name="Singh A."/>
            <person name="Seah K."/>
            <person name="Emmerich C."/>
        </authorList>
    </citation>
    <scope>NUCLEOTIDE SEQUENCE</scope>
    <source>
        <strain evidence="7">DP1</strain>
    </source>
</reference>
<evidence type="ECO:0000256" key="1">
    <source>
        <dbReference type="ARBA" id="ARBA00022723"/>
    </source>
</evidence>
<feature type="coiled-coil region" evidence="5">
    <location>
        <begin position="229"/>
        <end position="256"/>
    </location>
</feature>
<dbReference type="PROSITE" id="PS50178">
    <property type="entry name" value="ZF_FYVE"/>
    <property type="match status" value="1"/>
</dbReference>
<evidence type="ECO:0000259" key="6">
    <source>
        <dbReference type="PROSITE" id="PS50178"/>
    </source>
</evidence>
<dbReference type="InterPro" id="IPR011011">
    <property type="entry name" value="Znf_FYVE_PHD"/>
</dbReference>
<dbReference type="AlphaFoldDB" id="A0AAD2D262"/>
<keyword evidence="8" id="KW-1185">Reference proteome</keyword>
<keyword evidence="1" id="KW-0479">Metal-binding</keyword>
<dbReference type="Proteomes" id="UP001295684">
    <property type="component" value="Unassembled WGS sequence"/>
</dbReference>
<evidence type="ECO:0000256" key="2">
    <source>
        <dbReference type="ARBA" id="ARBA00022771"/>
    </source>
</evidence>
<evidence type="ECO:0000256" key="5">
    <source>
        <dbReference type="SAM" id="Coils"/>
    </source>
</evidence>
<dbReference type="Pfam" id="PF01363">
    <property type="entry name" value="FYVE"/>
    <property type="match status" value="1"/>
</dbReference>
<dbReference type="SUPFAM" id="SSF57903">
    <property type="entry name" value="FYVE/PHD zinc finger"/>
    <property type="match status" value="1"/>
</dbReference>
<proteinExistence type="predicted"/>
<keyword evidence="5" id="KW-0175">Coiled coil</keyword>
<keyword evidence="3" id="KW-0862">Zinc</keyword>
<gene>
    <name evidence="7" type="ORF">ECRASSUSDP1_LOCUS18444</name>
</gene>
<sequence length="274" mass="32384">MEDQPYIPSPKNVHDQDIQEVEHFENNDRWGQNISDQSTSLAKGDQGDADNFVYEFCTSYEQNLPLYFDENQVSKDENAKTCSLCSSKFQAFFTTRYNCRRCGAAVCKSCSQGRLKLSQKSNKAAVHCFKCEVLVINFEMIEGYNKFHHEKLCDRNRIKKLVDQKSAEIERKKQQIDQARKRDNQEQFDFNWNYEKKEEVIYKRQEILSELKAKYLMQDQQLATLSDTNKSLKYQKELAKERLETLKEKQRTLRLIKSQKDAQLKDLQLEKLVE</sequence>
<keyword evidence="2 4" id="KW-0863">Zinc-finger</keyword>
<evidence type="ECO:0000313" key="7">
    <source>
        <dbReference type="EMBL" id="CAI2377063.1"/>
    </source>
</evidence>
<accession>A0AAD2D262</accession>